<comment type="caution">
    <text evidence="1">The sequence shown here is derived from an EMBL/GenBank/DDBJ whole genome shotgun (WGS) entry which is preliminary data.</text>
</comment>
<keyword evidence="2" id="KW-1185">Reference proteome</keyword>
<dbReference type="Proteomes" id="UP001360953">
    <property type="component" value="Unassembled WGS sequence"/>
</dbReference>
<dbReference type="EMBL" id="JBBPEH010000002">
    <property type="protein sequence ID" value="KAK7542475.1"/>
    <property type="molecule type" value="Genomic_DNA"/>
</dbReference>
<sequence>MVTCFSIRARFLSCAQLAHLCFVPCHHAAVTPLLPLMAIFFATLTGFSAPIKTRQTPRVLASRTYQRTQCFYVVCPSKRLDSSNRAKRTDGWTDGRRSTACSIRYGAVALRSMGPALEQALQFLSAVAGDWTTREREEKGSKGRWAVTVTPHSLHTPCRACQMPCDARRTRVTDGRTGNDERTMM</sequence>
<reference evidence="1 2" key="1">
    <citation type="submission" date="2024-04" db="EMBL/GenBank/DDBJ databases">
        <title>Phyllosticta paracitricarpa is synonymous to the EU quarantine fungus P. citricarpa based on phylogenomic analyses.</title>
        <authorList>
            <consortium name="Lawrence Berkeley National Laboratory"/>
            <person name="Van ingen-buijs V.A."/>
            <person name="Van westerhoven A.C."/>
            <person name="Haridas S."/>
            <person name="Skiadas P."/>
            <person name="Martin F."/>
            <person name="Groenewald J.Z."/>
            <person name="Crous P.W."/>
            <person name="Seidl M.F."/>
        </authorList>
    </citation>
    <scope>NUCLEOTIDE SEQUENCE [LARGE SCALE GENOMIC DNA]</scope>
    <source>
        <strain evidence="1 2">CPC 17464</strain>
    </source>
</reference>
<protein>
    <recommendedName>
        <fullName evidence="3">Secreted protein</fullName>
    </recommendedName>
</protein>
<dbReference type="RefSeq" id="XP_066658768.1">
    <property type="nucleotide sequence ID" value="XM_066794550.1"/>
</dbReference>
<evidence type="ECO:0000313" key="1">
    <source>
        <dbReference type="EMBL" id="KAK7542475.1"/>
    </source>
</evidence>
<dbReference type="GeneID" id="92027456"/>
<evidence type="ECO:0008006" key="3">
    <source>
        <dbReference type="Google" id="ProtNLM"/>
    </source>
</evidence>
<proteinExistence type="predicted"/>
<gene>
    <name evidence="1" type="ORF">J3D65DRAFT_217461</name>
</gene>
<evidence type="ECO:0000313" key="2">
    <source>
        <dbReference type="Proteomes" id="UP001360953"/>
    </source>
</evidence>
<organism evidence="1 2">
    <name type="scientific">Phyllosticta citribraziliensis</name>
    <dbReference type="NCBI Taxonomy" id="989973"/>
    <lineage>
        <taxon>Eukaryota</taxon>
        <taxon>Fungi</taxon>
        <taxon>Dikarya</taxon>
        <taxon>Ascomycota</taxon>
        <taxon>Pezizomycotina</taxon>
        <taxon>Dothideomycetes</taxon>
        <taxon>Dothideomycetes incertae sedis</taxon>
        <taxon>Botryosphaeriales</taxon>
        <taxon>Phyllostictaceae</taxon>
        <taxon>Phyllosticta</taxon>
    </lineage>
</organism>
<accession>A0ABR1M4F6</accession>
<name>A0ABR1M4F6_9PEZI</name>